<protein>
    <recommendedName>
        <fullName evidence="8">ABC transmembrane type-1 domain-containing protein</fullName>
    </recommendedName>
</protein>
<sequence>MKDNAGLLKGIVRALQYALCLIITVITVYPFIFIIMTSFKTQKEYFGSAWGFPASLCLDNFRLVLTGDFLKYFLNSIIVCVSAVVLVILCSTMVSFAISKLRFKGAELLFAVIMIGMMIPVHTTLIPIYVISKDLNIYNHLIALIGPYVSFSIPISTVIITQFFRDIPHEIEEAAIIDGCGSFSLYGRIIMPLAKPAVSTVVIYDILHTWNEFIYAMTLVDSKNRMTLPVGLKNFYGEAAVNIPAIMCAVFISSLPVIIAYFSAQEQISNGLTQGAVKG</sequence>
<organism evidence="9 10">
    <name type="scientific">[Clostridium] citroniae WAL-19142</name>
    <dbReference type="NCBI Taxonomy" id="742734"/>
    <lineage>
        <taxon>Bacteria</taxon>
        <taxon>Bacillati</taxon>
        <taxon>Bacillota</taxon>
        <taxon>Clostridia</taxon>
        <taxon>Lachnospirales</taxon>
        <taxon>Lachnospiraceae</taxon>
        <taxon>Enterocloster</taxon>
    </lineage>
</organism>
<evidence type="ECO:0000256" key="1">
    <source>
        <dbReference type="ARBA" id="ARBA00004651"/>
    </source>
</evidence>
<dbReference type="Gene3D" id="1.10.3720.10">
    <property type="entry name" value="MetI-like"/>
    <property type="match status" value="1"/>
</dbReference>
<feature type="transmembrane region" description="Helical" evidence="7">
    <location>
        <begin position="12"/>
        <end position="36"/>
    </location>
</feature>
<feature type="domain" description="ABC transmembrane type-1" evidence="8">
    <location>
        <begin position="73"/>
        <end position="264"/>
    </location>
</feature>
<dbReference type="EMBL" id="ADLK01000022">
    <property type="protein sequence ID" value="KMW18782.1"/>
    <property type="molecule type" value="Genomic_DNA"/>
</dbReference>
<keyword evidence="4 7" id="KW-0812">Transmembrane</keyword>
<accession>A0A0J9C0M6</accession>
<evidence type="ECO:0000256" key="4">
    <source>
        <dbReference type="ARBA" id="ARBA00022692"/>
    </source>
</evidence>
<dbReference type="GeneID" id="93163378"/>
<dbReference type="InterPro" id="IPR035906">
    <property type="entry name" value="MetI-like_sf"/>
</dbReference>
<evidence type="ECO:0000256" key="5">
    <source>
        <dbReference type="ARBA" id="ARBA00022989"/>
    </source>
</evidence>
<dbReference type="SUPFAM" id="SSF161098">
    <property type="entry name" value="MetI-like"/>
    <property type="match status" value="1"/>
</dbReference>
<keyword evidence="6 7" id="KW-0472">Membrane</keyword>
<dbReference type="GO" id="GO:0055085">
    <property type="term" value="P:transmembrane transport"/>
    <property type="evidence" value="ECO:0007669"/>
    <property type="project" value="InterPro"/>
</dbReference>
<comment type="similarity">
    <text evidence="7">Belongs to the binding-protein-dependent transport system permease family.</text>
</comment>
<name>A0A0J9C0M6_9FIRM</name>
<dbReference type="OrthoDB" id="42677at2"/>
<evidence type="ECO:0000256" key="2">
    <source>
        <dbReference type="ARBA" id="ARBA00022448"/>
    </source>
</evidence>
<comment type="caution">
    <text evidence="9">The sequence shown here is derived from an EMBL/GenBank/DDBJ whole genome shotgun (WGS) entry which is preliminary data.</text>
</comment>
<dbReference type="Pfam" id="PF00528">
    <property type="entry name" value="BPD_transp_1"/>
    <property type="match status" value="1"/>
</dbReference>
<evidence type="ECO:0000259" key="8">
    <source>
        <dbReference type="PROSITE" id="PS50928"/>
    </source>
</evidence>
<keyword evidence="2 7" id="KW-0813">Transport</keyword>
<dbReference type="InterPro" id="IPR000515">
    <property type="entry name" value="MetI-like"/>
</dbReference>
<dbReference type="Proteomes" id="UP000037392">
    <property type="component" value="Unassembled WGS sequence"/>
</dbReference>
<evidence type="ECO:0000256" key="6">
    <source>
        <dbReference type="ARBA" id="ARBA00023136"/>
    </source>
</evidence>
<keyword evidence="5 7" id="KW-1133">Transmembrane helix</keyword>
<feature type="transmembrane region" description="Helical" evidence="7">
    <location>
        <begin position="235"/>
        <end position="262"/>
    </location>
</feature>
<evidence type="ECO:0000313" key="9">
    <source>
        <dbReference type="EMBL" id="KMW18782.1"/>
    </source>
</evidence>
<dbReference type="PANTHER" id="PTHR43744">
    <property type="entry name" value="ABC TRANSPORTER PERMEASE PROTEIN MG189-RELATED-RELATED"/>
    <property type="match status" value="1"/>
</dbReference>
<dbReference type="PROSITE" id="PS50928">
    <property type="entry name" value="ABC_TM1"/>
    <property type="match status" value="1"/>
</dbReference>
<reference evidence="9 10" key="1">
    <citation type="submission" date="2011-04" db="EMBL/GenBank/DDBJ databases">
        <title>The Genome Sequence of Clostridium citroniae WAL-19142.</title>
        <authorList>
            <consortium name="The Broad Institute Genome Sequencing Platform"/>
            <person name="Earl A."/>
            <person name="Ward D."/>
            <person name="Feldgarden M."/>
            <person name="Gevers D."/>
            <person name="Warren Y.A."/>
            <person name="Tyrrell K.L."/>
            <person name="Citron D.M."/>
            <person name="Goldstein E.J."/>
            <person name="Daigneault M."/>
            <person name="Allen-Vercoe E."/>
            <person name="Young S.K."/>
            <person name="Zeng Q."/>
            <person name="Gargeya S."/>
            <person name="Fitzgerald M."/>
            <person name="Haas B."/>
            <person name="Abouelleil A."/>
            <person name="Alvarado L."/>
            <person name="Arachchi H.M."/>
            <person name="Berlin A."/>
            <person name="Brown A."/>
            <person name="Chapman S.B."/>
            <person name="Chen Z."/>
            <person name="Dunbar C."/>
            <person name="Freedman E."/>
            <person name="Gearin G."/>
            <person name="Gellesch M."/>
            <person name="Goldberg J."/>
            <person name="Griggs A."/>
            <person name="Gujja S."/>
            <person name="Heilman E.R."/>
            <person name="Heiman D."/>
            <person name="Howarth C."/>
            <person name="Larson L."/>
            <person name="Lui A."/>
            <person name="MacDonald P.J."/>
            <person name="Mehta T."/>
            <person name="Montmayeur A."/>
            <person name="Murphy C."/>
            <person name="Neiman D."/>
            <person name="Pearson M."/>
            <person name="Priest M."/>
            <person name="Roberts A."/>
            <person name="Saif S."/>
            <person name="Shea T."/>
            <person name="Shenoy N."/>
            <person name="Sisk P."/>
            <person name="Stolte C."/>
            <person name="Sykes S."/>
            <person name="White J."/>
            <person name="Yandava C."/>
            <person name="Wortman J."/>
            <person name="Nusbaum C."/>
            <person name="Birren B."/>
        </authorList>
    </citation>
    <scope>NUCLEOTIDE SEQUENCE [LARGE SCALE GENOMIC DNA]</scope>
    <source>
        <strain evidence="9 10">WAL-19142</strain>
    </source>
</reference>
<feature type="transmembrane region" description="Helical" evidence="7">
    <location>
        <begin position="108"/>
        <end position="131"/>
    </location>
</feature>
<dbReference type="PANTHER" id="PTHR43744:SF12">
    <property type="entry name" value="ABC TRANSPORTER PERMEASE PROTEIN MG189-RELATED"/>
    <property type="match status" value="1"/>
</dbReference>
<feature type="transmembrane region" description="Helical" evidence="7">
    <location>
        <begin position="72"/>
        <end position="96"/>
    </location>
</feature>
<evidence type="ECO:0000256" key="7">
    <source>
        <dbReference type="RuleBase" id="RU363032"/>
    </source>
</evidence>
<dbReference type="AlphaFoldDB" id="A0A0J9C0M6"/>
<proteinExistence type="inferred from homology"/>
<dbReference type="GO" id="GO:0005886">
    <property type="term" value="C:plasma membrane"/>
    <property type="evidence" value="ECO:0007669"/>
    <property type="project" value="UniProtKB-SubCell"/>
</dbReference>
<evidence type="ECO:0000313" key="10">
    <source>
        <dbReference type="Proteomes" id="UP000037392"/>
    </source>
</evidence>
<comment type="subcellular location">
    <subcellularLocation>
        <location evidence="1 7">Cell membrane</location>
        <topology evidence="1 7">Multi-pass membrane protein</topology>
    </subcellularLocation>
</comment>
<feature type="transmembrane region" description="Helical" evidence="7">
    <location>
        <begin position="137"/>
        <end position="160"/>
    </location>
</feature>
<evidence type="ECO:0000256" key="3">
    <source>
        <dbReference type="ARBA" id="ARBA00022475"/>
    </source>
</evidence>
<dbReference type="CDD" id="cd06261">
    <property type="entry name" value="TM_PBP2"/>
    <property type="match status" value="1"/>
</dbReference>
<keyword evidence="3" id="KW-1003">Cell membrane</keyword>
<dbReference type="PATRIC" id="fig|742734.4.peg.3090"/>
<dbReference type="RefSeq" id="WP_007871284.1">
    <property type="nucleotide sequence ID" value="NZ_KQ235878.1"/>
</dbReference>
<gene>
    <name evidence="9" type="ORF">HMPREF9470_02886</name>
</gene>